<proteinExistence type="predicted"/>
<organism evidence="1 2">
    <name type="scientific">Vallitalea longa</name>
    <dbReference type="NCBI Taxonomy" id="2936439"/>
    <lineage>
        <taxon>Bacteria</taxon>
        <taxon>Bacillati</taxon>
        <taxon>Bacillota</taxon>
        <taxon>Clostridia</taxon>
        <taxon>Lachnospirales</taxon>
        <taxon>Vallitaleaceae</taxon>
        <taxon>Vallitalea</taxon>
    </lineage>
</organism>
<dbReference type="EMBL" id="BRLB01000002">
    <property type="protein sequence ID" value="GKX29031.1"/>
    <property type="molecule type" value="Genomic_DNA"/>
</dbReference>
<reference evidence="1" key="1">
    <citation type="submission" date="2022-06" db="EMBL/GenBank/DDBJ databases">
        <title>Vallitalea longa sp. nov., an anaerobic bacterium isolated from marine sediment.</title>
        <authorList>
            <person name="Hirano S."/>
            <person name="Terahara T."/>
            <person name="Mori K."/>
            <person name="Hamada M."/>
            <person name="Matsumoto R."/>
            <person name="Kobayashi T."/>
        </authorList>
    </citation>
    <scope>NUCLEOTIDE SEQUENCE</scope>
    <source>
        <strain evidence="1">SH18-1</strain>
    </source>
</reference>
<evidence type="ECO:0000313" key="1">
    <source>
        <dbReference type="EMBL" id="GKX29031.1"/>
    </source>
</evidence>
<keyword evidence="2" id="KW-1185">Reference proteome</keyword>
<gene>
    <name evidence="1" type="ORF">SH1V18_15110</name>
</gene>
<dbReference type="RefSeq" id="WP_281814107.1">
    <property type="nucleotide sequence ID" value="NZ_BRLB01000002.1"/>
</dbReference>
<evidence type="ECO:0000313" key="2">
    <source>
        <dbReference type="Proteomes" id="UP001144256"/>
    </source>
</evidence>
<name>A0A9W5YAB7_9FIRM</name>
<accession>A0A9W5YAB7</accession>
<comment type="caution">
    <text evidence="1">The sequence shown here is derived from an EMBL/GenBank/DDBJ whole genome shotgun (WGS) entry which is preliminary data.</text>
</comment>
<protein>
    <submittedName>
        <fullName evidence="1">Uncharacterized protein</fullName>
    </submittedName>
</protein>
<dbReference type="AlphaFoldDB" id="A0A9W5YAB7"/>
<sequence length="91" mass="10744">MSMWQPVKTDNKTEYIFILRYTKNNIEKEILKKQKAVTRASIKLRDMDPFTTTKKRRSNARLSLEAACEARDRWEKRLEIVNNLLAGESLV</sequence>
<dbReference type="Proteomes" id="UP001144256">
    <property type="component" value="Unassembled WGS sequence"/>
</dbReference>